<dbReference type="GO" id="GO:0005524">
    <property type="term" value="F:ATP binding"/>
    <property type="evidence" value="ECO:0007669"/>
    <property type="project" value="UniProtKB-KW"/>
</dbReference>
<evidence type="ECO:0000313" key="7">
    <source>
        <dbReference type="EMBL" id="GMN53280.1"/>
    </source>
</evidence>
<evidence type="ECO:0000256" key="3">
    <source>
        <dbReference type="ARBA" id="ARBA00022777"/>
    </source>
</evidence>
<dbReference type="InterPro" id="IPR036457">
    <property type="entry name" value="PPM-type-like_dom_sf"/>
</dbReference>
<evidence type="ECO:0000256" key="2">
    <source>
        <dbReference type="ARBA" id="ARBA00022741"/>
    </source>
</evidence>
<gene>
    <name evidence="7" type="ORF">TIFTF001_022417</name>
</gene>
<sequence length="686" mass="75623">MVVFRPVQGGIVTEGLKVYGYTLLSDNWIRAESVVYEATLDGKRVAVKKPVLSTSEDLDKFHKELQLLCKLDHPGLAKMVAAHSKPPHYMFFFEFYESPNLSEMLHVKEWTPSIDQVLIIAVRLAKALLYLHNLGILHRDVKPANILVNVYHKFLILVSVDILLDKDLNPHLADFGLAEYKNDLKKVSVENWRSSGKPTGGFHKKNMVGTLIYMAPEILKKEIHTEKSDVYSFGVSINELITGVVPYTDLRAEAQAHTVLDMNYTEHQLTAAVVSDGLRPVLAGPESGAPSTLLSLIQRCWDSNPQSRPSFNDIVGELSSILELIEGAQGPALIGAPPSPRGDQSMDVSNNVQPFQEAVNWSTQGEHFARRASCEADFSLTSWLDSSDDPSTYRPVLSWGSFATCGRRETMEDTHFLSPNIGNERDFHVFGIFDGHRVHSASTFIAGQSMDIAVKHAGAAAAEFSVQALPGFLQALRYMSSSPADALIKAFVKTDIAFRSELDSHRKSKRVIQKDWHPGCTAATALIVGNKLFVANAGDCRTILCRAGRPVVLSRDHIASCLEERERVVSTGGIVKWQVDTWRVGAAALQVTRSIGDDDLKPAVTAEPEITETILSADDEYLVMASDGLWDVVSNADVISIIRDTVKEPGMCSKRLATEAAERGSKDNITVIVIFLRPVSTAERIY</sequence>
<dbReference type="SUPFAM" id="SSF81606">
    <property type="entry name" value="PP2C-like"/>
    <property type="match status" value="1"/>
</dbReference>
<dbReference type="AlphaFoldDB" id="A0AA88AJX3"/>
<dbReference type="PROSITE" id="PS51746">
    <property type="entry name" value="PPM_2"/>
    <property type="match status" value="1"/>
</dbReference>
<dbReference type="Pfam" id="PF00069">
    <property type="entry name" value="Pkinase"/>
    <property type="match status" value="1"/>
</dbReference>
<dbReference type="PANTHER" id="PTHR44329">
    <property type="entry name" value="SERINE/THREONINE-PROTEIN KINASE TNNI3K-RELATED"/>
    <property type="match status" value="1"/>
</dbReference>
<dbReference type="InterPro" id="IPR008271">
    <property type="entry name" value="Ser/Thr_kinase_AS"/>
</dbReference>
<evidence type="ECO:0008006" key="9">
    <source>
        <dbReference type="Google" id="ProtNLM"/>
    </source>
</evidence>
<accession>A0AA88AJX3</accession>
<protein>
    <recommendedName>
        <fullName evidence="9">Protein-serine/threonine phosphatase</fullName>
    </recommendedName>
</protein>
<evidence type="ECO:0000259" key="6">
    <source>
        <dbReference type="PROSITE" id="PS51746"/>
    </source>
</evidence>
<dbReference type="Pfam" id="PF00481">
    <property type="entry name" value="PP2C"/>
    <property type="match status" value="1"/>
</dbReference>
<dbReference type="InterPro" id="IPR051681">
    <property type="entry name" value="Ser/Thr_Kinases-Pseudokinases"/>
</dbReference>
<organism evidence="7 8">
    <name type="scientific">Ficus carica</name>
    <name type="common">Common fig</name>
    <dbReference type="NCBI Taxonomy" id="3494"/>
    <lineage>
        <taxon>Eukaryota</taxon>
        <taxon>Viridiplantae</taxon>
        <taxon>Streptophyta</taxon>
        <taxon>Embryophyta</taxon>
        <taxon>Tracheophyta</taxon>
        <taxon>Spermatophyta</taxon>
        <taxon>Magnoliopsida</taxon>
        <taxon>eudicotyledons</taxon>
        <taxon>Gunneridae</taxon>
        <taxon>Pentapetalae</taxon>
        <taxon>rosids</taxon>
        <taxon>fabids</taxon>
        <taxon>Rosales</taxon>
        <taxon>Moraceae</taxon>
        <taxon>Ficeae</taxon>
        <taxon>Ficus</taxon>
    </lineage>
</organism>
<keyword evidence="1" id="KW-0808">Transferase</keyword>
<dbReference type="EMBL" id="BTGU01000045">
    <property type="protein sequence ID" value="GMN53280.1"/>
    <property type="molecule type" value="Genomic_DNA"/>
</dbReference>
<dbReference type="SUPFAM" id="SSF56112">
    <property type="entry name" value="Protein kinase-like (PK-like)"/>
    <property type="match status" value="1"/>
</dbReference>
<dbReference type="PROSITE" id="PS50011">
    <property type="entry name" value="PROTEIN_KINASE_DOM"/>
    <property type="match status" value="1"/>
</dbReference>
<dbReference type="SMART" id="SM00220">
    <property type="entry name" value="S_TKc"/>
    <property type="match status" value="1"/>
</dbReference>
<dbReference type="InterPro" id="IPR001932">
    <property type="entry name" value="PPM-type_phosphatase-like_dom"/>
</dbReference>
<evidence type="ECO:0000313" key="8">
    <source>
        <dbReference type="Proteomes" id="UP001187192"/>
    </source>
</evidence>
<comment type="caution">
    <text evidence="7">The sequence shown here is derived from an EMBL/GenBank/DDBJ whole genome shotgun (WGS) entry which is preliminary data.</text>
</comment>
<dbReference type="CDD" id="cd00143">
    <property type="entry name" value="PP2Cc"/>
    <property type="match status" value="1"/>
</dbReference>
<keyword evidence="8" id="KW-1185">Reference proteome</keyword>
<keyword evidence="2" id="KW-0547">Nucleotide-binding</keyword>
<dbReference type="SMART" id="SM00331">
    <property type="entry name" value="PP2C_SIG"/>
    <property type="match status" value="1"/>
</dbReference>
<proteinExistence type="predicted"/>
<reference evidence="7" key="1">
    <citation type="submission" date="2023-07" db="EMBL/GenBank/DDBJ databases">
        <title>draft genome sequence of fig (Ficus carica).</title>
        <authorList>
            <person name="Takahashi T."/>
            <person name="Nishimura K."/>
        </authorList>
    </citation>
    <scope>NUCLEOTIDE SEQUENCE</scope>
</reference>
<evidence type="ECO:0000256" key="4">
    <source>
        <dbReference type="ARBA" id="ARBA00022840"/>
    </source>
</evidence>
<feature type="domain" description="PPM-type phosphatase" evidence="6">
    <location>
        <begin position="398"/>
        <end position="676"/>
    </location>
</feature>
<evidence type="ECO:0000256" key="1">
    <source>
        <dbReference type="ARBA" id="ARBA00022679"/>
    </source>
</evidence>
<dbReference type="SMART" id="SM00332">
    <property type="entry name" value="PP2Cc"/>
    <property type="match status" value="1"/>
</dbReference>
<feature type="domain" description="Protein kinase" evidence="5">
    <location>
        <begin position="21"/>
        <end position="322"/>
    </location>
</feature>
<evidence type="ECO:0000259" key="5">
    <source>
        <dbReference type="PROSITE" id="PS50011"/>
    </source>
</evidence>
<name>A0AA88AJX3_FICCA</name>
<keyword evidence="3" id="KW-0418">Kinase</keyword>
<dbReference type="InterPro" id="IPR000719">
    <property type="entry name" value="Prot_kinase_dom"/>
</dbReference>
<keyword evidence="4" id="KW-0067">ATP-binding</keyword>
<dbReference type="FunFam" id="3.60.40.10:FF:000035">
    <property type="entry name" value="Leucine rich repeat protein phosphatase 2c domain containing protein"/>
    <property type="match status" value="1"/>
</dbReference>
<dbReference type="Gene3D" id="1.10.510.10">
    <property type="entry name" value="Transferase(Phosphotransferase) domain 1"/>
    <property type="match status" value="1"/>
</dbReference>
<dbReference type="PROSITE" id="PS00108">
    <property type="entry name" value="PROTEIN_KINASE_ST"/>
    <property type="match status" value="1"/>
</dbReference>
<dbReference type="Gene3D" id="3.60.40.10">
    <property type="entry name" value="PPM-type phosphatase domain"/>
    <property type="match status" value="1"/>
</dbReference>
<dbReference type="Proteomes" id="UP001187192">
    <property type="component" value="Unassembled WGS sequence"/>
</dbReference>
<dbReference type="InterPro" id="IPR011009">
    <property type="entry name" value="Kinase-like_dom_sf"/>
</dbReference>
<dbReference type="PANTHER" id="PTHR44329:SF288">
    <property type="entry name" value="MITOGEN-ACTIVATED PROTEIN KINASE KINASE KINASE 20"/>
    <property type="match status" value="1"/>
</dbReference>
<dbReference type="GO" id="GO:0004674">
    <property type="term" value="F:protein serine/threonine kinase activity"/>
    <property type="evidence" value="ECO:0007669"/>
    <property type="project" value="TreeGrafter"/>
</dbReference>